<protein>
    <submittedName>
        <fullName evidence="1">Uncharacterized protein</fullName>
    </submittedName>
</protein>
<keyword evidence="2" id="KW-1185">Reference proteome</keyword>
<gene>
    <name evidence="1" type="ORF">G2W53_037242</name>
</gene>
<dbReference type="EMBL" id="JAAIUW010000011">
    <property type="protein sequence ID" value="KAF7810499.1"/>
    <property type="molecule type" value="Genomic_DNA"/>
</dbReference>
<accession>A0A834WAY1</accession>
<proteinExistence type="predicted"/>
<dbReference type="AlphaFoldDB" id="A0A834WAY1"/>
<comment type="caution">
    <text evidence="1">The sequence shown here is derived from an EMBL/GenBank/DDBJ whole genome shotgun (WGS) entry which is preliminary data.</text>
</comment>
<dbReference type="Proteomes" id="UP000634136">
    <property type="component" value="Unassembled WGS sequence"/>
</dbReference>
<organism evidence="1 2">
    <name type="scientific">Senna tora</name>
    <dbReference type="NCBI Taxonomy" id="362788"/>
    <lineage>
        <taxon>Eukaryota</taxon>
        <taxon>Viridiplantae</taxon>
        <taxon>Streptophyta</taxon>
        <taxon>Embryophyta</taxon>
        <taxon>Tracheophyta</taxon>
        <taxon>Spermatophyta</taxon>
        <taxon>Magnoliopsida</taxon>
        <taxon>eudicotyledons</taxon>
        <taxon>Gunneridae</taxon>
        <taxon>Pentapetalae</taxon>
        <taxon>rosids</taxon>
        <taxon>fabids</taxon>
        <taxon>Fabales</taxon>
        <taxon>Fabaceae</taxon>
        <taxon>Caesalpinioideae</taxon>
        <taxon>Cassia clade</taxon>
        <taxon>Senna</taxon>
    </lineage>
</organism>
<evidence type="ECO:0000313" key="2">
    <source>
        <dbReference type="Proteomes" id="UP000634136"/>
    </source>
</evidence>
<evidence type="ECO:0000313" key="1">
    <source>
        <dbReference type="EMBL" id="KAF7810499.1"/>
    </source>
</evidence>
<name>A0A834WAY1_9FABA</name>
<reference evidence="1" key="1">
    <citation type="submission" date="2020-09" db="EMBL/GenBank/DDBJ databases">
        <title>Genome-Enabled Discovery of Anthraquinone Biosynthesis in Senna tora.</title>
        <authorList>
            <person name="Kang S.-H."/>
            <person name="Pandey R.P."/>
            <person name="Lee C.-M."/>
            <person name="Sim J.-S."/>
            <person name="Jeong J.-T."/>
            <person name="Choi B.-S."/>
            <person name="Jung M."/>
            <person name="Ginzburg D."/>
            <person name="Zhao K."/>
            <person name="Won S.Y."/>
            <person name="Oh T.-J."/>
            <person name="Yu Y."/>
            <person name="Kim N.-H."/>
            <person name="Lee O.R."/>
            <person name="Lee T.-H."/>
            <person name="Bashyal P."/>
            <person name="Kim T.-S."/>
            <person name="Lee W.-H."/>
            <person name="Kawkins C."/>
            <person name="Kim C.-K."/>
            <person name="Kim J.S."/>
            <person name="Ahn B.O."/>
            <person name="Rhee S.Y."/>
            <person name="Sohng J.K."/>
        </authorList>
    </citation>
    <scope>NUCLEOTIDE SEQUENCE</scope>
    <source>
        <tissue evidence="1">Leaf</tissue>
    </source>
</reference>
<sequence>MDANTQVISRKRKSNEEEEEDIIKIIIVRVMIPLMDTIAIWYHDKFVLLKNRRMIESSRDGVSSIVYVVDE</sequence>